<organism evidence="6 7">
    <name type="scientific">Terasakiispira papahanaumokuakeensis</name>
    <dbReference type="NCBI Taxonomy" id="197479"/>
    <lineage>
        <taxon>Bacteria</taxon>
        <taxon>Pseudomonadati</taxon>
        <taxon>Pseudomonadota</taxon>
        <taxon>Gammaproteobacteria</taxon>
        <taxon>Oceanospirillales</taxon>
        <taxon>Terasakiispira</taxon>
    </lineage>
</organism>
<evidence type="ECO:0000256" key="4">
    <source>
        <dbReference type="ARBA" id="ARBA00023098"/>
    </source>
</evidence>
<dbReference type="PANTHER" id="PTHR43149:SF1">
    <property type="entry name" value="DELTA(3,5)-DELTA(2,4)-DIENOYL-COA ISOMERASE, MITOCHONDRIAL"/>
    <property type="match status" value="1"/>
</dbReference>
<gene>
    <name evidence="6" type="ORF">BFW38_00055</name>
</gene>
<protein>
    <recommendedName>
        <fullName evidence="8">Enoyl-CoA hydratase</fullName>
    </recommendedName>
</protein>
<dbReference type="Gene3D" id="1.10.12.10">
    <property type="entry name" value="Lyase 2-enoyl-coa Hydratase, Chain A, domain 2"/>
    <property type="match status" value="1"/>
</dbReference>
<reference evidence="6 7" key="1">
    <citation type="submission" date="2016-08" db="EMBL/GenBank/DDBJ databases">
        <authorList>
            <person name="Seilhamer J.J."/>
        </authorList>
    </citation>
    <scope>NUCLEOTIDE SEQUENCE [LARGE SCALE GENOMIC DNA]</scope>
    <source>
        <strain evidence="6 7">PH27A</strain>
    </source>
</reference>
<dbReference type="PANTHER" id="PTHR43149">
    <property type="entry name" value="ENOYL-COA HYDRATASE"/>
    <property type="match status" value="1"/>
</dbReference>
<dbReference type="InterPro" id="IPR045002">
    <property type="entry name" value="Ech1-like"/>
</dbReference>
<dbReference type="InterPro" id="IPR001753">
    <property type="entry name" value="Enoyl-CoA_hydra/iso"/>
</dbReference>
<proteinExistence type="inferred from homology"/>
<evidence type="ECO:0008006" key="8">
    <source>
        <dbReference type="Google" id="ProtNLM"/>
    </source>
</evidence>
<dbReference type="Gene3D" id="3.90.226.10">
    <property type="entry name" value="2-enoyl-CoA Hydratase, Chain A, domain 1"/>
    <property type="match status" value="1"/>
</dbReference>
<keyword evidence="5" id="KW-0413">Isomerase</keyword>
<evidence type="ECO:0000256" key="2">
    <source>
        <dbReference type="ARBA" id="ARBA00005254"/>
    </source>
</evidence>
<name>A0A1E2VDH9_9GAMM</name>
<dbReference type="CDD" id="cd06558">
    <property type="entry name" value="crotonase-like"/>
    <property type="match status" value="1"/>
</dbReference>
<comment type="caution">
    <text evidence="6">The sequence shown here is derived from an EMBL/GenBank/DDBJ whole genome shotgun (WGS) entry which is preliminary data.</text>
</comment>
<evidence type="ECO:0000313" key="7">
    <source>
        <dbReference type="Proteomes" id="UP000094291"/>
    </source>
</evidence>
<evidence type="ECO:0000313" key="6">
    <source>
        <dbReference type="EMBL" id="ODC05068.1"/>
    </source>
</evidence>
<keyword evidence="3" id="KW-0276">Fatty acid metabolism</keyword>
<dbReference type="Pfam" id="PF00378">
    <property type="entry name" value="ECH_1"/>
    <property type="match status" value="1"/>
</dbReference>
<dbReference type="NCBIfam" id="NF005699">
    <property type="entry name" value="PRK07509.1"/>
    <property type="match status" value="1"/>
</dbReference>
<evidence type="ECO:0000256" key="3">
    <source>
        <dbReference type="ARBA" id="ARBA00022832"/>
    </source>
</evidence>
<dbReference type="EMBL" id="MDTQ01000001">
    <property type="protein sequence ID" value="ODC05068.1"/>
    <property type="molecule type" value="Genomic_DNA"/>
</dbReference>
<evidence type="ECO:0000256" key="1">
    <source>
        <dbReference type="ARBA" id="ARBA00005005"/>
    </source>
</evidence>
<dbReference type="GO" id="GO:0016853">
    <property type="term" value="F:isomerase activity"/>
    <property type="evidence" value="ECO:0007669"/>
    <property type="project" value="UniProtKB-KW"/>
</dbReference>
<evidence type="ECO:0000256" key="5">
    <source>
        <dbReference type="ARBA" id="ARBA00023235"/>
    </source>
</evidence>
<dbReference type="UniPathway" id="UPA00659"/>
<dbReference type="InterPro" id="IPR029045">
    <property type="entry name" value="ClpP/crotonase-like_dom_sf"/>
</dbReference>
<accession>A0A1E2VDH9</accession>
<dbReference type="AlphaFoldDB" id="A0A1E2VDH9"/>
<dbReference type="InterPro" id="IPR014748">
    <property type="entry name" value="Enoyl-CoA_hydra_C"/>
</dbReference>
<dbReference type="Proteomes" id="UP000094291">
    <property type="component" value="Unassembled WGS sequence"/>
</dbReference>
<dbReference type="STRING" id="197479.BFW38_00055"/>
<comment type="similarity">
    <text evidence="2">Belongs to the enoyl-CoA hydratase/isomerase family.</text>
</comment>
<comment type="pathway">
    <text evidence="1">Lipid metabolism; fatty acid beta-oxidation.</text>
</comment>
<dbReference type="SUPFAM" id="SSF52096">
    <property type="entry name" value="ClpP/crotonase"/>
    <property type="match status" value="1"/>
</dbReference>
<keyword evidence="4" id="KW-0443">Lipid metabolism</keyword>
<dbReference type="GO" id="GO:0006635">
    <property type="term" value="P:fatty acid beta-oxidation"/>
    <property type="evidence" value="ECO:0007669"/>
    <property type="project" value="UniProtKB-UniPathway"/>
</dbReference>
<keyword evidence="7" id="KW-1185">Reference proteome</keyword>
<sequence>MSVEHLSAELSPLSVQFVDGIAEVRLCRPEQCNALNIELIQALLKCLTDLQHRQDLKAVLLRAEGTHFCSGLDVASVMQSPDSIEFLLSPMPGFPHNRVQHLALGWKALSVPVIAVMKGYVFGGGLQIALGADIRLTTPDSQWSVMEGRWGLIPDMGMTVSARGLVREDRLLQLTLSAERFNGTQAHHWGFATDVLDDPDYAAQLLLSQLAERSPEMVRAAKRLYRDSFDEVETNRLTLEEKLQRRLLGSAQQREAAMAQLERRPPQFD</sequence>